<accession>I0ILW6</accession>
<evidence type="ECO:0000256" key="1">
    <source>
        <dbReference type="ARBA" id="ARBA00023125"/>
    </source>
</evidence>
<comment type="subunit">
    <text evidence="2">Homotetramer.</text>
</comment>
<dbReference type="HOGENOM" id="CLU_078758_6_0_0"/>
<keyword evidence="1 2" id="KW-0238">DNA-binding</keyword>
<dbReference type="PATRIC" id="fig|1162668.3.peg.647"/>
<dbReference type="HAMAP" id="MF_00984">
    <property type="entry name" value="SSB"/>
    <property type="match status" value="1"/>
</dbReference>
<proteinExistence type="inferred from homology"/>
<dbReference type="GO" id="GO:0006260">
    <property type="term" value="P:DNA replication"/>
    <property type="evidence" value="ECO:0007669"/>
    <property type="project" value="InterPro"/>
</dbReference>
<reference evidence="5" key="2">
    <citation type="submission" date="2012-03" db="EMBL/GenBank/DDBJ databases">
        <title>The complete genome sequence of the pioneer microbe on fresh volcanic deposit, Leptospirillum ferrooxidans strain C2-3.</title>
        <authorList>
            <person name="Fujimura R."/>
            <person name="Sato Y."/>
            <person name="Nishizawa T."/>
            <person name="Nanba K."/>
            <person name="Oshima K."/>
            <person name="Hattori M."/>
            <person name="Kamijo T."/>
            <person name="Ohta H."/>
        </authorList>
    </citation>
    <scope>NUCLEOTIDE SEQUENCE [LARGE SCALE GENOMIC DNA]</scope>
    <source>
        <strain evidence="5">C2-3</strain>
    </source>
</reference>
<dbReference type="PIRSF" id="PIRSF002070">
    <property type="entry name" value="SSB"/>
    <property type="match status" value="1"/>
</dbReference>
<evidence type="ECO:0000313" key="5">
    <source>
        <dbReference type="Proteomes" id="UP000007382"/>
    </source>
</evidence>
<dbReference type="GO" id="GO:0009295">
    <property type="term" value="C:nucleoid"/>
    <property type="evidence" value="ECO:0007669"/>
    <property type="project" value="TreeGrafter"/>
</dbReference>
<dbReference type="GO" id="GO:0003697">
    <property type="term" value="F:single-stranded DNA binding"/>
    <property type="evidence" value="ECO:0007669"/>
    <property type="project" value="UniProtKB-UniRule"/>
</dbReference>
<gene>
    <name evidence="4" type="ordered locus">LFE_0549</name>
</gene>
<dbReference type="RefSeq" id="WP_014448757.1">
    <property type="nucleotide sequence ID" value="NC_017094.1"/>
</dbReference>
<dbReference type="InterPro" id="IPR012340">
    <property type="entry name" value="NA-bd_OB-fold"/>
</dbReference>
<dbReference type="AlphaFoldDB" id="I0ILW6"/>
<dbReference type="SUPFAM" id="SSF50249">
    <property type="entry name" value="Nucleic acid-binding proteins"/>
    <property type="match status" value="1"/>
</dbReference>
<comment type="caution">
    <text evidence="2">Lacks conserved residue(s) required for the propagation of feature annotation.</text>
</comment>
<name>I0ILW6_LEPFC</name>
<dbReference type="InterPro" id="IPR011344">
    <property type="entry name" value="ssDNA-bd"/>
</dbReference>
<keyword evidence="5" id="KW-1185">Reference proteome</keyword>
<protein>
    <recommendedName>
        <fullName evidence="2 3">Single-stranded DNA-binding protein</fullName>
        <shortName evidence="2">SSB</shortName>
    </recommendedName>
</protein>
<evidence type="ECO:0000256" key="2">
    <source>
        <dbReference type="HAMAP-Rule" id="MF_00984"/>
    </source>
</evidence>
<organism evidence="4 5">
    <name type="scientific">Leptospirillum ferrooxidans (strain C2-3)</name>
    <dbReference type="NCBI Taxonomy" id="1162668"/>
    <lineage>
        <taxon>Bacteria</taxon>
        <taxon>Pseudomonadati</taxon>
        <taxon>Nitrospirota</taxon>
        <taxon>Nitrospiria</taxon>
        <taxon>Nitrospirales</taxon>
        <taxon>Nitrospiraceae</taxon>
        <taxon>Leptospirillum</taxon>
    </lineage>
</organism>
<reference evidence="4 5" key="1">
    <citation type="journal article" date="2012" name="J. Bacteriol.">
        <title>Complete Genome Sequence of Leptospirillum ferrooxidans Strain C2-3, Isolated from a Fresh Volcanic Ash Deposit on the Island of Miyake, Japan.</title>
        <authorList>
            <person name="Fujimura R."/>
            <person name="Sato Y."/>
            <person name="Nishizawa T."/>
            <person name="Oshima K."/>
            <person name="Kim S.-W."/>
            <person name="Hattori M."/>
            <person name="Kamijo T."/>
            <person name="Ohta H."/>
        </authorList>
    </citation>
    <scope>NUCLEOTIDE SEQUENCE [LARGE SCALE GENOMIC DNA]</scope>
    <source>
        <strain evidence="4 5">C2-3</strain>
    </source>
</reference>
<dbReference type="PANTHER" id="PTHR10302">
    <property type="entry name" value="SINGLE-STRANDED DNA-BINDING PROTEIN"/>
    <property type="match status" value="1"/>
</dbReference>
<dbReference type="CDD" id="cd04496">
    <property type="entry name" value="SSB_OBF"/>
    <property type="match status" value="1"/>
</dbReference>
<dbReference type="Proteomes" id="UP000007382">
    <property type="component" value="Chromosome"/>
</dbReference>
<dbReference type="KEGG" id="lfc:LFE_0549"/>
<dbReference type="Pfam" id="PF00436">
    <property type="entry name" value="SSB"/>
    <property type="match status" value="1"/>
</dbReference>
<evidence type="ECO:0000313" key="4">
    <source>
        <dbReference type="EMBL" id="BAM06265.1"/>
    </source>
</evidence>
<dbReference type="OrthoDB" id="9809878at2"/>
<evidence type="ECO:0000256" key="3">
    <source>
        <dbReference type="PIRNR" id="PIRNR002070"/>
    </source>
</evidence>
<dbReference type="InterPro" id="IPR000424">
    <property type="entry name" value="Primosome_PriB/ssb"/>
</dbReference>
<dbReference type="NCBIfam" id="TIGR00621">
    <property type="entry name" value="ssb"/>
    <property type="match status" value="1"/>
</dbReference>
<dbReference type="PROSITE" id="PS50935">
    <property type="entry name" value="SSB"/>
    <property type="match status" value="1"/>
</dbReference>
<dbReference type="EMBL" id="AP012342">
    <property type="protein sequence ID" value="BAM06265.1"/>
    <property type="molecule type" value="Genomic_DNA"/>
</dbReference>
<dbReference type="PANTHER" id="PTHR10302:SF27">
    <property type="entry name" value="SINGLE-STRANDED DNA-BINDING PROTEIN"/>
    <property type="match status" value="1"/>
</dbReference>
<sequence>MANYNRTILMGNLTADPEKRFTKDGSAVTNFTVAVNGPPSKDPDREDEVLFMPCVTFGKTAEAVGKYLSKGDPVLVDGRLRTDKWEQDGEKKSRTVLRVGLVQFLGRKGEASGEPEGASDGDLSF</sequence>
<dbReference type="eggNOG" id="COG0629">
    <property type="taxonomic scope" value="Bacteria"/>
</dbReference>
<dbReference type="STRING" id="1162668.LFE_0549"/>
<dbReference type="Gene3D" id="2.40.50.140">
    <property type="entry name" value="Nucleic acid-binding proteins"/>
    <property type="match status" value="1"/>
</dbReference>